<dbReference type="InterPro" id="IPR014469">
    <property type="entry name" value="DUF2271"/>
</dbReference>
<name>A0AAW3ZJF4_9GAMM</name>
<dbReference type="Proteomes" id="UP000613768">
    <property type="component" value="Unassembled WGS sequence"/>
</dbReference>
<keyword evidence="1" id="KW-0732">Signal</keyword>
<sequence length="184" mass="20328">MPSMLRFPLLAALLALTASPVLAGDLHLSIAIPRLDVAEYHRPYLAAWIEREDNTVAGQLLVWYQLDKPKARKGEKTAPSEDGRKWLPDLRQWWRRVGRQIETPPDSIAGATRPPATHTLRFARSHAALAELPAGNYRLVVEAAREVGGRELVKIPFQWPAASVSEASAEGTSELGKVELKISP</sequence>
<feature type="chain" id="PRO_5043565595" evidence="1">
    <location>
        <begin position="24"/>
        <end position="184"/>
    </location>
</feature>
<dbReference type="EMBL" id="JACYTR010000011">
    <property type="protein sequence ID" value="MBD8525649.1"/>
    <property type="molecule type" value="Genomic_DNA"/>
</dbReference>
<reference evidence="2 3" key="1">
    <citation type="submission" date="2020-09" db="EMBL/GenBank/DDBJ databases">
        <title>Pseudoxanthomonas sp. CAU 1598 isolated from sand of Yaerae Beach.</title>
        <authorList>
            <person name="Kim W."/>
        </authorList>
    </citation>
    <scope>NUCLEOTIDE SEQUENCE [LARGE SCALE GENOMIC DNA]</scope>
    <source>
        <strain evidence="2 3">CAU 1598</strain>
    </source>
</reference>
<accession>A0AAW3ZJF4</accession>
<comment type="caution">
    <text evidence="2">The sequence shown here is derived from an EMBL/GenBank/DDBJ whole genome shotgun (WGS) entry which is preliminary data.</text>
</comment>
<dbReference type="AlphaFoldDB" id="A0AAW3ZJF4"/>
<dbReference type="PIRSF" id="PIRSF014995">
    <property type="entry name" value="UCP014995"/>
    <property type="match status" value="1"/>
</dbReference>
<dbReference type="Pfam" id="PF10029">
    <property type="entry name" value="DUF2271"/>
    <property type="match status" value="1"/>
</dbReference>
<protein>
    <submittedName>
        <fullName evidence="2">DUF2271 domain-containing protein</fullName>
    </submittedName>
</protein>
<organism evidence="2 3">
    <name type="scientific">Pseudomarimonas arenosa</name>
    <dbReference type="NCBI Taxonomy" id="2774145"/>
    <lineage>
        <taxon>Bacteria</taxon>
        <taxon>Pseudomonadati</taxon>
        <taxon>Pseudomonadota</taxon>
        <taxon>Gammaproteobacteria</taxon>
        <taxon>Lysobacterales</taxon>
        <taxon>Lysobacteraceae</taxon>
        <taxon>Pseudomarimonas</taxon>
    </lineage>
</organism>
<gene>
    <name evidence="2" type="ORF">IFO71_07830</name>
</gene>
<evidence type="ECO:0000313" key="2">
    <source>
        <dbReference type="EMBL" id="MBD8525649.1"/>
    </source>
</evidence>
<proteinExistence type="predicted"/>
<feature type="signal peptide" evidence="1">
    <location>
        <begin position="1"/>
        <end position="23"/>
    </location>
</feature>
<keyword evidence="3" id="KW-1185">Reference proteome</keyword>
<evidence type="ECO:0000313" key="3">
    <source>
        <dbReference type="Proteomes" id="UP000613768"/>
    </source>
</evidence>
<evidence type="ECO:0000256" key="1">
    <source>
        <dbReference type="SAM" id="SignalP"/>
    </source>
</evidence>